<dbReference type="InterPro" id="IPR002550">
    <property type="entry name" value="CNNM"/>
</dbReference>
<feature type="compositionally biased region" description="Polar residues" evidence="6">
    <location>
        <begin position="716"/>
        <end position="731"/>
    </location>
</feature>
<dbReference type="PANTHER" id="PTHR12064">
    <property type="entry name" value="METAL TRANSPORTER CNNM"/>
    <property type="match status" value="1"/>
</dbReference>
<dbReference type="OrthoDB" id="5353557at2759"/>
<evidence type="ECO:0000256" key="3">
    <source>
        <dbReference type="ARBA" id="ARBA00022989"/>
    </source>
</evidence>
<feature type="region of interest" description="Disordered" evidence="6">
    <location>
        <begin position="391"/>
        <end position="469"/>
    </location>
</feature>
<evidence type="ECO:0000256" key="7">
    <source>
        <dbReference type="SAM" id="Phobius"/>
    </source>
</evidence>
<proteinExistence type="predicted"/>
<dbReference type="PROSITE" id="PS51846">
    <property type="entry name" value="CNNM"/>
    <property type="match status" value="1"/>
</dbReference>
<evidence type="ECO:0000256" key="2">
    <source>
        <dbReference type="ARBA" id="ARBA00022692"/>
    </source>
</evidence>
<dbReference type="Pfam" id="PF01595">
    <property type="entry name" value="CNNM"/>
    <property type="match status" value="1"/>
</dbReference>
<feature type="region of interest" description="Disordered" evidence="6">
    <location>
        <begin position="746"/>
        <end position="786"/>
    </location>
</feature>
<dbReference type="Gene3D" id="3.90.1280.20">
    <property type="match status" value="1"/>
</dbReference>
<dbReference type="GO" id="GO:0030026">
    <property type="term" value="P:intracellular manganese ion homeostasis"/>
    <property type="evidence" value="ECO:0007669"/>
    <property type="project" value="TreeGrafter"/>
</dbReference>
<dbReference type="GO" id="GO:0005737">
    <property type="term" value="C:cytoplasm"/>
    <property type="evidence" value="ECO:0007669"/>
    <property type="project" value="TreeGrafter"/>
</dbReference>
<feature type="transmembrane region" description="Helical" evidence="7">
    <location>
        <begin position="122"/>
        <end position="142"/>
    </location>
</feature>
<dbReference type="InterPro" id="IPR046342">
    <property type="entry name" value="CBS_dom_sf"/>
</dbReference>
<comment type="subcellular location">
    <subcellularLocation>
        <location evidence="1">Membrane</location>
        <topology evidence="1">Multi-pass membrane protein</topology>
    </subcellularLocation>
</comment>
<evidence type="ECO:0000256" key="5">
    <source>
        <dbReference type="PROSITE-ProRule" id="PRU01193"/>
    </source>
</evidence>
<dbReference type="CDD" id="cd04590">
    <property type="entry name" value="CBS_pair_CorC_HlyC_assoc"/>
    <property type="match status" value="1"/>
</dbReference>
<evidence type="ECO:0000256" key="6">
    <source>
        <dbReference type="SAM" id="MobiDB-lite"/>
    </source>
</evidence>
<feature type="transmembrane region" description="Helical" evidence="7">
    <location>
        <begin position="189"/>
        <end position="209"/>
    </location>
</feature>
<keyword evidence="4 5" id="KW-0472">Membrane</keyword>
<keyword evidence="10" id="KW-1185">Reference proteome</keyword>
<keyword evidence="2 5" id="KW-0812">Transmembrane</keyword>
<keyword evidence="3 5" id="KW-1133">Transmembrane helix</keyword>
<feature type="transmembrane region" description="Helical" evidence="7">
    <location>
        <begin position="63"/>
        <end position="90"/>
    </location>
</feature>
<feature type="compositionally biased region" description="Polar residues" evidence="6">
    <location>
        <begin position="630"/>
        <end position="653"/>
    </location>
</feature>
<feature type="region of interest" description="Disordered" evidence="6">
    <location>
        <begin position="614"/>
        <end position="653"/>
    </location>
</feature>
<reference evidence="10" key="2">
    <citation type="submission" date="2015-01" db="EMBL/GenBank/DDBJ databases">
        <title>Evolutionary Origins and Diversification of the Mycorrhizal Mutualists.</title>
        <authorList>
            <consortium name="DOE Joint Genome Institute"/>
            <consortium name="Mycorrhizal Genomics Consortium"/>
            <person name="Kohler A."/>
            <person name="Kuo A."/>
            <person name="Nagy L.G."/>
            <person name="Floudas D."/>
            <person name="Copeland A."/>
            <person name="Barry K.W."/>
            <person name="Cichocki N."/>
            <person name="Veneault-Fourrey C."/>
            <person name="LaButti K."/>
            <person name="Lindquist E.A."/>
            <person name="Lipzen A."/>
            <person name="Lundell T."/>
            <person name="Morin E."/>
            <person name="Murat C."/>
            <person name="Riley R."/>
            <person name="Ohm R."/>
            <person name="Sun H."/>
            <person name="Tunlid A."/>
            <person name="Henrissat B."/>
            <person name="Grigoriev I.V."/>
            <person name="Hibbett D.S."/>
            <person name="Martin F."/>
        </authorList>
    </citation>
    <scope>NUCLEOTIDE SEQUENCE [LARGE SCALE GENOMIC DNA]</scope>
    <source>
        <strain evidence="10">UH-Slu-Lm8-n1</strain>
    </source>
</reference>
<feature type="compositionally biased region" description="Low complexity" evidence="6">
    <location>
        <begin position="761"/>
        <end position="773"/>
    </location>
</feature>
<evidence type="ECO:0000313" key="10">
    <source>
        <dbReference type="Proteomes" id="UP000054485"/>
    </source>
</evidence>
<feature type="region of interest" description="Disordered" evidence="6">
    <location>
        <begin position="805"/>
        <end position="830"/>
    </location>
</feature>
<dbReference type="Proteomes" id="UP000054485">
    <property type="component" value="Unassembled WGS sequence"/>
</dbReference>
<reference evidence="9 10" key="1">
    <citation type="submission" date="2014-04" db="EMBL/GenBank/DDBJ databases">
        <authorList>
            <consortium name="DOE Joint Genome Institute"/>
            <person name="Kuo A."/>
            <person name="Ruytinx J."/>
            <person name="Rineau F."/>
            <person name="Colpaert J."/>
            <person name="Kohler A."/>
            <person name="Nagy L.G."/>
            <person name="Floudas D."/>
            <person name="Copeland A."/>
            <person name="Barry K.W."/>
            <person name="Cichocki N."/>
            <person name="Veneault-Fourrey C."/>
            <person name="LaButti K."/>
            <person name="Lindquist E.A."/>
            <person name="Lipzen A."/>
            <person name="Lundell T."/>
            <person name="Morin E."/>
            <person name="Murat C."/>
            <person name="Sun H."/>
            <person name="Tunlid A."/>
            <person name="Henrissat B."/>
            <person name="Grigoriev I.V."/>
            <person name="Hibbett D.S."/>
            <person name="Martin F."/>
            <person name="Nordberg H.P."/>
            <person name="Cantor M.N."/>
            <person name="Hua S.X."/>
        </authorList>
    </citation>
    <scope>NUCLEOTIDE SEQUENCE [LARGE SCALE GENOMIC DNA]</scope>
    <source>
        <strain evidence="9 10">UH-Slu-Lm8-n1</strain>
    </source>
</reference>
<name>A0A0C9ZSJ5_9AGAM</name>
<dbReference type="PANTHER" id="PTHR12064:SF90">
    <property type="entry name" value="CNNM TRANSMEMBRANE DOMAIN-CONTAINING PROTEIN"/>
    <property type="match status" value="1"/>
</dbReference>
<dbReference type="InParanoid" id="A0A0C9ZSJ5"/>
<evidence type="ECO:0000313" key="9">
    <source>
        <dbReference type="EMBL" id="KIK40790.1"/>
    </source>
</evidence>
<feature type="domain" description="CNNM transmembrane" evidence="8">
    <location>
        <begin position="59"/>
        <end position="243"/>
    </location>
</feature>
<feature type="region of interest" description="Disordered" evidence="6">
    <location>
        <begin position="677"/>
        <end position="699"/>
    </location>
</feature>
<feature type="compositionally biased region" description="Basic residues" evidence="6">
    <location>
        <begin position="456"/>
        <end position="469"/>
    </location>
</feature>
<feature type="region of interest" description="Disordered" evidence="6">
    <location>
        <begin position="714"/>
        <end position="734"/>
    </location>
</feature>
<evidence type="ECO:0000256" key="4">
    <source>
        <dbReference type="ARBA" id="ARBA00023136"/>
    </source>
</evidence>
<dbReference type="InterPro" id="IPR045095">
    <property type="entry name" value="ACDP"/>
</dbReference>
<protein>
    <recommendedName>
        <fullName evidence="8">CNNM transmembrane domain-containing protein</fullName>
    </recommendedName>
</protein>
<dbReference type="AlphaFoldDB" id="A0A0C9ZSJ5"/>
<sequence length="830" mass="90408">MVPTPLNISPRSPRLLVTSFSLLSQYVPGITRKLLGSTPDDGNPSALHAYVKRAAASSRGPEFIVFACLIPVLVLLSGVFAGLTLGYMSLDETQLNVLSMSGTPQQKRYAEKIMPIRKNGHLLLVTLLLANMIVNETLPVISDPILGGGVQSVVVSTVLIVIFSEIIPQSLCTRHGLYFGAQMAGFTRVLIYILGIFAWPIAKLLELVLGPHHGIMYRRGELKELIALHSSMSSLGGDLKSDTVTIIGATLDLQEKVVKQAMTPIENVFMLSIDSKLDYALMKKICLTGHSRVPVYEEVEIPADTSDRMLKVKKIIGILLVKHCLLLDPKDAVPLRRIPLNKVPFVPNNESLLGILDRFQEGHSHMAIVSRFSVEKAASVKKVAKRSLTQRLRERVGMGDSSDEDDDSTEKDKTKIKDEEKALREISCADEPDDGQSTLRGDDKDSAKHIPQRAVRTGRGRGRPSQRGRVRRDMEMGIIEEQVIQKDTGKEQKLRVPRSATALEQSIPDDAVLTKEGAEGFLQVIDPAIMPLGIITLEDVLEELIGEEIYDEFDQDGAGGTISSYVPIERPPLLKLHGESLPDLHSTAAQPIEAVKPAPTGSVMRPLSLKSFGFLRSRSEPPTPRETDEISTPQPVSTTSPLFSINDSTKDQVTPETVVPVIQTLEALAAMDETQDMLQSAKTANNASTPPEDSLSAPNFTLKKRYVSSAGIATSLPGSVSAPGTRSSSPAPSLEAILLERKRRLTAARESGMSSPPVPVPSEVRSPRVPKVSIKAGKFKSSPLTGGERSRIVVADQVMQDTMTTLDQERILDEGDDVAHDKKEDDSGYL</sequence>
<evidence type="ECO:0000256" key="1">
    <source>
        <dbReference type="ARBA" id="ARBA00004141"/>
    </source>
</evidence>
<organism evidence="9 10">
    <name type="scientific">Suillus luteus UH-Slu-Lm8-n1</name>
    <dbReference type="NCBI Taxonomy" id="930992"/>
    <lineage>
        <taxon>Eukaryota</taxon>
        <taxon>Fungi</taxon>
        <taxon>Dikarya</taxon>
        <taxon>Basidiomycota</taxon>
        <taxon>Agaricomycotina</taxon>
        <taxon>Agaricomycetes</taxon>
        <taxon>Agaricomycetidae</taxon>
        <taxon>Boletales</taxon>
        <taxon>Suillineae</taxon>
        <taxon>Suillaceae</taxon>
        <taxon>Suillus</taxon>
    </lineage>
</organism>
<dbReference type="STRING" id="930992.A0A0C9ZSJ5"/>
<feature type="compositionally biased region" description="Basic and acidic residues" evidence="6">
    <location>
        <begin position="807"/>
        <end position="830"/>
    </location>
</feature>
<dbReference type="InterPro" id="IPR044751">
    <property type="entry name" value="Ion_transp-like_CBS"/>
</dbReference>
<feature type="compositionally biased region" description="Basic and acidic residues" evidence="6">
    <location>
        <begin position="617"/>
        <end position="628"/>
    </location>
</feature>
<evidence type="ECO:0000259" key="8">
    <source>
        <dbReference type="PROSITE" id="PS51846"/>
    </source>
</evidence>
<dbReference type="FunFam" id="3.10.580.10:FF:000053">
    <property type="entry name" value="Unplaced genomic scaffold supercont1.12, whole genome shotgun sequence"/>
    <property type="match status" value="1"/>
</dbReference>
<dbReference type="GO" id="GO:0016020">
    <property type="term" value="C:membrane"/>
    <property type="evidence" value="ECO:0007669"/>
    <property type="project" value="UniProtKB-SubCell"/>
</dbReference>
<feature type="compositionally biased region" description="Basic and acidic residues" evidence="6">
    <location>
        <begin position="410"/>
        <end position="424"/>
    </location>
</feature>
<dbReference type="Gene3D" id="3.10.580.10">
    <property type="entry name" value="CBS-domain"/>
    <property type="match status" value="1"/>
</dbReference>
<accession>A0A0C9ZSJ5</accession>
<feature type="transmembrane region" description="Helical" evidence="7">
    <location>
        <begin position="148"/>
        <end position="168"/>
    </location>
</feature>
<dbReference type="SUPFAM" id="SSF54631">
    <property type="entry name" value="CBS-domain pair"/>
    <property type="match status" value="1"/>
</dbReference>
<gene>
    <name evidence="9" type="ORF">CY34DRAFT_806854</name>
</gene>
<dbReference type="GO" id="GO:0010960">
    <property type="term" value="P:magnesium ion homeostasis"/>
    <property type="evidence" value="ECO:0007669"/>
    <property type="project" value="InterPro"/>
</dbReference>
<dbReference type="EMBL" id="KN835290">
    <property type="protein sequence ID" value="KIK40790.1"/>
    <property type="molecule type" value="Genomic_DNA"/>
</dbReference>
<dbReference type="HOGENOM" id="CLU_011310_2_0_1"/>